<sequence length="208" mass="23713">MRNYSTISIRTVKTSSKNSDIRRRQRAEIIANNTHLSRSAVTLILLHNGLGIFTHAGSVANQKLLDANSTQVARLRERIAFLKTAIFQGEALDWYFGVDPSIQQNWDSLKEAFIYQHANGTEPTLAAYNELKIYKQNNEAINVAAESERSLLRSNENLYMDPIKPNNELMETQNAQAYGNARYQRGRNNPDKHRTCYECGKKGHIKKN</sequence>
<evidence type="ECO:0000313" key="1">
    <source>
        <dbReference type="EMBL" id="CEP12912.1"/>
    </source>
</evidence>
<protein>
    <recommendedName>
        <fullName evidence="3">CCHC-type domain-containing protein</fullName>
    </recommendedName>
</protein>
<proteinExistence type="predicted"/>
<keyword evidence="2" id="KW-1185">Reference proteome</keyword>
<accession>A0A0B7N6A1</accession>
<evidence type="ECO:0008006" key="3">
    <source>
        <dbReference type="Google" id="ProtNLM"/>
    </source>
</evidence>
<dbReference type="EMBL" id="LN728830">
    <property type="protein sequence ID" value="CEP12912.1"/>
    <property type="molecule type" value="Genomic_DNA"/>
</dbReference>
<dbReference type="OrthoDB" id="9630350at2759"/>
<reference evidence="1 2" key="1">
    <citation type="submission" date="2014-09" db="EMBL/GenBank/DDBJ databases">
        <authorList>
            <person name="Ellenberger Sabrina"/>
        </authorList>
    </citation>
    <scope>NUCLEOTIDE SEQUENCE [LARGE SCALE GENOMIC DNA]</scope>
    <source>
        <strain evidence="1 2">CBS 412.66</strain>
    </source>
</reference>
<gene>
    <name evidence="1" type="primary">PARPA_06930.1 scaffold 25142</name>
</gene>
<organism evidence="1 2">
    <name type="scientific">Parasitella parasitica</name>
    <dbReference type="NCBI Taxonomy" id="35722"/>
    <lineage>
        <taxon>Eukaryota</taxon>
        <taxon>Fungi</taxon>
        <taxon>Fungi incertae sedis</taxon>
        <taxon>Mucoromycota</taxon>
        <taxon>Mucoromycotina</taxon>
        <taxon>Mucoromycetes</taxon>
        <taxon>Mucorales</taxon>
        <taxon>Mucorineae</taxon>
        <taxon>Mucoraceae</taxon>
        <taxon>Parasitella</taxon>
    </lineage>
</organism>
<dbReference type="Proteomes" id="UP000054107">
    <property type="component" value="Unassembled WGS sequence"/>
</dbReference>
<evidence type="ECO:0000313" key="2">
    <source>
        <dbReference type="Proteomes" id="UP000054107"/>
    </source>
</evidence>
<dbReference type="AlphaFoldDB" id="A0A0B7N6A1"/>
<name>A0A0B7N6A1_9FUNG</name>